<organism evidence="3 4">
    <name type="scientific">Stieleria marina</name>
    <dbReference type="NCBI Taxonomy" id="1930275"/>
    <lineage>
        <taxon>Bacteria</taxon>
        <taxon>Pseudomonadati</taxon>
        <taxon>Planctomycetota</taxon>
        <taxon>Planctomycetia</taxon>
        <taxon>Pirellulales</taxon>
        <taxon>Pirellulaceae</taxon>
        <taxon>Stieleria</taxon>
    </lineage>
</organism>
<evidence type="ECO:0000256" key="2">
    <source>
        <dbReference type="SAM" id="SignalP"/>
    </source>
</evidence>
<dbReference type="RefSeq" id="WP_419189986.1">
    <property type="nucleotide sequence ID" value="NZ_CP036526.1"/>
</dbReference>
<evidence type="ECO:0000313" key="4">
    <source>
        <dbReference type="Proteomes" id="UP000319817"/>
    </source>
</evidence>
<feature type="signal peptide" evidence="2">
    <location>
        <begin position="1"/>
        <end position="29"/>
    </location>
</feature>
<keyword evidence="2" id="KW-0732">Signal</keyword>
<feature type="chain" id="PRO_5022232439" description="TraB family protein" evidence="2">
    <location>
        <begin position="30"/>
        <end position="344"/>
    </location>
</feature>
<reference evidence="3 4" key="1">
    <citation type="submission" date="2019-02" db="EMBL/GenBank/DDBJ databases">
        <title>Deep-cultivation of Planctomycetes and their phenomic and genomic characterization uncovers novel biology.</title>
        <authorList>
            <person name="Wiegand S."/>
            <person name="Jogler M."/>
            <person name="Boedeker C."/>
            <person name="Pinto D."/>
            <person name="Vollmers J."/>
            <person name="Rivas-Marin E."/>
            <person name="Kohn T."/>
            <person name="Peeters S.H."/>
            <person name="Heuer A."/>
            <person name="Rast P."/>
            <person name="Oberbeckmann S."/>
            <person name="Bunk B."/>
            <person name="Jeske O."/>
            <person name="Meyerdierks A."/>
            <person name="Storesund J.E."/>
            <person name="Kallscheuer N."/>
            <person name="Luecker S."/>
            <person name="Lage O.M."/>
            <person name="Pohl T."/>
            <person name="Merkel B.J."/>
            <person name="Hornburger P."/>
            <person name="Mueller R.-W."/>
            <person name="Bruemmer F."/>
            <person name="Labrenz M."/>
            <person name="Spormann A.M."/>
            <person name="Op den Camp H."/>
            <person name="Overmann J."/>
            <person name="Amann R."/>
            <person name="Jetten M.S.M."/>
            <person name="Mascher T."/>
            <person name="Medema M.H."/>
            <person name="Devos D.P."/>
            <person name="Kaster A.-K."/>
            <person name="Ovreas L."/>
            <person name="Rohde M."/>
            <person name="Galperin M.Y."/>
            <person name="Jogler C."/>
        </authorList>
    </citation>
    <scope>NUCLEOTIDE SEQUENCE [LARGE SCALE GENOMIC DNA]</scope>
    <source>
        <strain evidence="3 4">K23_9</strain>
    </source>
</reference>
<evidence type="ECO:0000313" key="3">
    <source>
        <dbReference type="EMBL" id="QDT10658.1"/>
    </source>
</evidence>
<dbReference type="PANTHER" id="PTHR35757">
    <property type="entry name" value="THERMOSOME SUBUNIT GAMMA"/>
    <property type="match status" value="1"/>
</dbReference>
<dbReference type="EMBL" id="CP036526">
    <property type="protein sequence ID" value="QDT10658.1"/>
    <property type="molecule type" value="Genomic_DNA"/>
</dbReference>
<feature type="region of interest" description="Disordered" evidence="1">
    <location>
        <begin position="54"/>
        <end position="75"/>
    </location>
</feature>
<protein>
    <recommendedName>
        <fullName evidence="5">TraB family protein</fullName>
    </recommendedName>
</protein>
<accession>A0A517NU54</accession>
<dbReference type="Proteomes" id="UP000319817">
    <property type="component" value="Chromosome"/>
</dbReference>
<evidence type="ECO:0000256" key="1">
    <source>
        <dbReference type="SAM" id="MobiDB-lite"/>
    </source>
</evidence>
<dbReference type="PANTHER" id="PTHR35757:SF1">
    <property type="entry name" value="THERMOSOME SUBUNIT GAMMA"/>
    <property type="match status" value="1"/>
</dbReference>
<keyword evidence="4" id="KW-1185">Reference proteome</keyword>
<evidence type="ECO:0008006" key="5">
    <source>
        <dbReference type="Google" id="ProtNLM"/>
    </source>
</evidence>
<dbReference type="AlphaFoldDB" id="A0A517NU54"/>
<gene>
    <name evidence="3" type="ORF">K239x_26150</name>
</gene>
<name>A0A517NU54_9BACT</name>
<sequence length="344" mass="37938" precursor="true">MKENTTVIRYAFLLFAAIGGFLLPQSLFAQTAVAEPPAAEQAPPVPAAEVLSAETDQTAEDKTKPAAATKPASKDAKSKKSDTLYIRVHKNATGKALALQTAIVRYEGKPGTPYAGKVVDLVGVVHIGQREYYADLKNRLSKYDVVLYELVAPDGTRIRPEDLQKRRSLLASMQTGMKDMLNLEYQLELIDYMAENFKHADMSPDEFSKDLERRGDSIWKMGARMMGAGLASQASTGGDTGLLFALFSSDRSRRMKQTMAKQLVDIEVVTAGMDDKNGDNTLIKGRNVKAFKILREQLDSGKSNVSVFYGAGHLPDMAERLEQDFDMQVSGDSVWLDAWDLTRN</sequence>
<proteinExistence type="predicted"/>